<dbReference type="AlphaFoldDB" id="A0A9P4M5W7"/>
<dbReference type="PANTHER" id="PTHR28244">
    <property type="entry name" value="RNA POLYMERASE I-SPECIFIC TRANSCRIPTION INITIATION FACTOR RRN11"/>
    <property type="match status" value="1"/>
</dbReference>
<protein>
    <submittedName>
        <fullName evidence="2">Uncharacterized protein</fullName>
    </submittedName>
</protein>
<feature type="compositionally biased region" description="Basic and acidic residues" evidence="1">
    <location>
        <begin position="378"/>
        <end position="397"/>
    </location>
</feature>
<gene>
    <name evidence="2" type="ORF">NA57DRAFT_75817</name>
</gene>
<feature type="region of interest" description="Disordered" evidence="1">
    <location>
        <begin position="281"/>
        <end position="300"/>
    </location>
</feature>
<feature type="compositionally biased region" description="Polar residues" evidence="1">
    <location>
        <begin position="366"/>
        <end position="377"/>
    </location>
</feature>
<dbReference type="InterPro" id="IPR053029">
    <property type="entry name" value="RNA_pol_I-specific_init_factor"/>
</dbReference>
<proteinExistence type="predicted"/>
<reference evidence="2" key="1">
    <citation type="journal article" date="2020" name="Stud. Mycol.">
        <title>101 Dothideomycetes genomes: a test case for predicting lifestyles and emergence of pathogens.</title>
        <authorList>
            <person name="Haridas S."/>
            <person name="Albert R."/>
            <person name="Binder M."/>
            <person name="Bloem J."/>
            <person name="Labutti K."/>
            <person name="Salamov A."/>
            <person name="Andreopoulos B."/>
            <person name="Baker S."/>
            <person name="Barry K."/>
            <person name="Bills G."/>
            <person name="Bluhm B."/>
            <person name="Cannon C."/>
            <person name="Castanera R."/>
            <person name="Culley D."/>
            <person name="Daum C."/>
            <person name="Ezra D."/>
            <person name="Gonzalez J."/>
            <person name="Henrissat B."/>
            <person name="Kuo A."/>
            <person name="Liang C."/>
            <person name="Lipzen A."/>
            <person name="Lutzoni F."/>
            <person name="Magnuson J."/>
            <person name="Mondo S."/>
            <person name="Nolan M."/>
            <person name="Ohm R."/>
            <person name="Pangilinan J."/>
            <person name="Park H.-J."/>
            <person name="Ramirez L."/>
            <person name="Alfaro M."/>
            <person name="Sun H."/>
            <person name="Tritt A."/>
            <person name="Yoshinaga Y."/>
            <person name="Zwiers L.-H."/>
            <person name="Turgeon B."/>
            <person name="Goodwin S."/>
            <person name="Spatafora J."/>
            <person name="Crous P."/>
            <person name="Grigoriev I."/>
        </authorList>
    </citation>
    <scope>NUCLEOTIDE SEQUENCE</scope>
    <source>
        <strain evidence="2">CBS 133067</strain>
    </source>
</reference>
<feature type="compositionally biased region" description="Polar residues" evidence="1">
    <location>
        <begin position="281"/>
        <end position="297"/>
    </location>
</feature>
<name>A0A9P4M5W7_9PEZI</name>
<evidence type="ECO:0000256" key="1">
    <source>
        <dbReference type="SAM" id="MobiDB-lite"/>
    </source>
</evidence>
<sequence>MSRPTNTHRKRKRGQAEEEEYSHESDAIGEDATAQLSRGSSLGITSLTANQAEQYRTAGLSPSRDIPSGPFPHTYPEDVRKRGRPPKPDNPAVPSADPDAVGNDATPSISVHASLRQNHIAVLTTMMHRCLLEGDYERAGRAWALLLRTGQEMDLRRADRWGIGAEILMRNNPKNAAQSNEEVEDDAASVSSDEEPEDKPYFPQFSYTQEGFEAAKGYYERLIVQYPNLRNVGPRSLPRAQHFYPALFSAWLCQVAEARKRAVAAIELEADPVLPPIGSNPEDTSSHFSQTSPITQESRQDRLERVAANELKEARAIASRLDDLLQGPPYDHNATFLELRGMISLWLADLLSPQPEPEGTVMEEGNSPSGNGATTSPEFDHSPRAQGRSDARQRELEDAQEWFNKASRLDPDVSARI</sequence>
<organism evidence="2 3">
    <name type="scientific">Rhizodiscina lignyota</name>
    <dbReference type="NCBI Taxonomy" id="1504668"/>
    <lineage>
        <taxon>Eukaryota</taxon>
        <taxon>Fungi</taxon>
        <taxon>Dikarya</taxon>
        <taxon>Ascomycota</taxon>
        <taxon>Pezizomycotina</taxon>
        <taxon>Dothideomycetes</taxon>
        <taxon>Pleosporomycetidae</taxon>
        <taxon>Aulographales</taxon>
        <taxon>Rhizodiscinaceae</taxon>
        <taxon>Rhizodiscina</taxon>
    </lineage>
</organism>
<feature type="region of interest" description="Disordered" evidence="1">
    <location>
        <begin position="53"/>
        <end position="106"/>
    </location>
</feature>
<feature type="compositionally biased region" description="Basic residues" evidence="1">
    <location>
        <begin position="1"/>
        <end position="13"/>
    </location>
</feature>
<accession>A0A9P4M5W7</accession>
<evidence type="ECO:0000313" key="2">
    <source>
        <dbReference type="EMBL" id="KAF2098578.1"/>
    </source>
</evidence>
<keyword evidence="3" id="KW-1185">Reference proteome</keyword>
<comment type="caution">
    <text evidence="2">The sequence shown here is derived from an EMBL/GenBank/DDBJ whole genome shotgun (WGS) entry which is preliminary data.</text>
</comment>
<feature type="region of interest" description="Disordered" evidence="1">
    <location>
        <begin position="354"/>
        <end position="417"/>
    </location>
</feature>
<dbReference type="Proteomes" id="UP000799772">
    <property type="component" value="Unassembled WGS sequence"/>
</dbReference>
<evidence type="ECO:0000313" key="3">
    <source>
        <dbReference type="Proteomes" id="UP000799772"/>
    </source>
</evidence>
<dbReference type="GO" id="GO:0070860">
    <property type="term" value="C:RNA polymerase I core factor complex"/>
    <property type="evidence" value="ECO:0007669"/>
    <property type="project" value="TreeGrafter"/>
</dbReference>
<dbReference type="PANTHER" id="PTHR28244:SF1">
    <property type="entry name" value="RNA POLYMERASE I-SPECIFIC TRANSCRIPTION INITIATION FACTOR RRN11"/>
    <property type="match status" value="1"/>
</dbReference>
<feature type="region of interest" description="Disordered" evidence="1">
    <location>
        <begin position="1"/>
        <end position="36"/>
    </location>
</feature>
<feature type="region of interest" description="Disordered" evidence="1">
    <location>
        <begin position="172"/>
        <end position="199"/>
    </location>
</feature>
<feature type="compositionally biased region" description="Basic and acidic residues" evidence="1">
    <location>
        <begin position="407"/>
        <end position="417"/>
    </location>
</feature>
<dbReference type="InterPro" id="IPR007224">
    <property type="entry name" value="TIF_Rrn11"/>
</dbReference>
<feature type="compositionally biased region" description="Acidic residues" evidence="1">
    <location>
        <begin position="181"/>
        <end position="197"/>
    </location>
</feature>
<dbReference type="GO" id="GO:0001164">
    <property type="term" value="F:RNA polymerase I core promoter sequence-specific DNA binding"/>
    <property type="evidence" value="ECO:0007669"/>
    <property type="project" value="InterPro"/>
</dbReference>
<dbReference type="GO" id="GO:0001181">
    <property type="term" value="F:RNA polymerase I general transcription initiation factor activity"/>
    <property type="evidence" value="ECO:0007669"/>
    <property type="project" value="InterPro"/>
</dbReference>
<dbReference type="Pfam" id="PF04090">
    <property type="entry name" value="Rrn11"/>
    <property type="match status" value="1"/>
</dbReference>
<dbReference type="EMBL" id="ML978126">
    <property type="protein sequence ID" value="KAF2098578.1"/>
    <property type="molecule type" value="Genomic_DNA"/>
</dbReference>
<dbReference type="GO" id="GO:0042790">
    <property type="term" value="P:nucleolar large rRNA transcription by RNA polymerase I"/>
    <property type="evidence" value="ECO:0007669"/>
    <property type="project" value="TreeGrafter"/>
</dbReference>
<dbReference type="OrthoDB" id="2159786at2759"/>
<dbReference type="GO" id="GO:0017025">
    <property type="term" value="F:TBP-class protein binding"/>
    <property type="evidence" value="ECO:0007669"/>
    <property type="project" value="TreeGrafter"/>
</dbReference>